<keyword evidence="3" id="KW-1185">Reference proteome</keyword>
<accession>A0ABN8YA68</accession>
<evidence type="ECO:0000313" key="2">
    <source>
        <dbReference type="EMBL" id="CAI9157880.1"/>
    </source>
</evidence>
<name>A0ABN8YA68_RANTA</name>
<sequence length="82" mass="9098">MGLGQVESRQENVLTPNNNKGLPILDPKISDEKLGAIRGFWFKAMVSSRTVPIIFTWQETEAESQVPKVSQETVNVSPSRQG</sequence>
<protein>
    <submittedName>
        <fullName evidence="2">Uncharacterized protein</fullName>
    </submittedName>
</protein>
<gene>
    <name evidence="2" type="ORF">MRATA1EN1_LOCUS6842</name>
</gene>
<reference evidence="2" key="1">
    <citation type="submission" date="2023-04" db="EMBL/GenBank/DDBJ databases">
        <authorList>
            <consortium name="ELIXIR-Norway"/>
        </authorList>
    </citation>
    <scope>NUCLEOTIDE SEQUENCE [LARGE SCALE GENOMIC DNA]</scope>
</reference>
<organism evidence="2 3">
    <name type="scientific">Rangifer tarandus platyrhynchus</name>
    <name type="common">Svalbard reindeer</name>
    <dbReference type="NCBI Taxonomy" id="3082113"/>
    <lineage>
        <taxon>Eukaryota</taxon>
        <taxon>Metazoa</taxon>
        <taxon>Chordata</taxon>
        <taxon>Craniata</taxon>
        <taxon>Vertebrata</taxon>
        <taxon>Euteleostomi</taxon>
        <taxon>Mammalia</taxon>
        <taxon>Eutheria</taxon>
        <taxon>Laurasiatheria</taxon>
        <taxon>Artiodactyla</taxon>
        <taxon>Ruminantia</taxon>
        <taxon>Pecora</taxon>
        <taxon>Cervidae</taxon>
        <taxon>Odocoileinae</taxon>
        <taxon>Rangifer</taxon>
    </lineage>
</organism>
<evidence type="ECO:0000256" key="1">
    <source>
        <dbReference type="SAM" id="MobiDB-lite"/>
    </source>
</evidence>
<feature type="compositionally biased region" description="Polar residues" evidence="1">
    <location>
        <begin position="11"/>
        <end position="20"/>
    </location>
</feature>
<proteinExistence type="predicted"/>
<dbReference type="EMBL" id="OX459952">
    <property type="protein sequence ID" value="CAI9157880.1"/>
    <property type="molecule type" value="Genomic_DNA"/>
</dbReference>
<feature type="region of interest" description="Disordered" evidence="1">
    <location>
        <begin position="1"/>
        <end position="22"/>
    </location>
</feature>
<evidence type="ECO:0000313" key="3">
    <source>
        <dbReference type="Proteomes" id="UP001176941"/>
    </source>
</evidence>
<dbReference type="Proteomes" id="UP001176941">
    <property type="component" value="Chromosome 16"/>
</dbReference>